<protein>
    <recommendedName>
        <fullName evidence="6">FAD-binding domain-containing protein</fullName>
    </recommendedName>
</protein>
<organism evidence="7 8">
    <name type="scientific">Cristinia sonorae</name>
    <dbReference type="NCBI Taxonomy" id="1940300"/>
    <lineage>
        <taxon>Eukaryota</taxon>
        <taxon>Fungi</taxon>
        <taxon>Dikarya</taxon>
        <taxon>Basidiomycota</taxon>
        <taxon>Agaricomycotina</taxon>
        <taxon>Agaricomycetes</taxon>
        <taxon>Agaricomycetidae</taxon>
        <taxon>Agaricales</taxon>
        <taxon>Pleurotineae</taxon>
        <taxon>Stephanosporaceae</taxon>
        <taxon>Cristinia</taxon>
    </lineage>
</organism>
<comment type="similarity">
    <text evidence="1">Belongs to the paxM FAD-dependent monooxygenase family.</text>
</comment>
<proteinExistence type="inferred from homology"/>
<evidence type="ECO:0000259" key="6">
    <source>
        <dbReference type="Pfam" id="PF01494"/>
    </source>
</evidence>
<evidence type="ECO:0000256" key="1">
    <source>
        <dbReference type="ARBA" id="ARBA00007992"/>
    </source>
</evidence>
<evidence type="ECO:0000256" key="4">
    <source>
        <dbReference type="ARBA" id="ARBA00023002"/>
    </source>
</evidence>
<dbReference type="GO" id="GO:0071949">
    <property type="term" value="F:FAD binding"/>
    <property type="evidence" value="ECO:0007669"/>
    <property type="project" value="InterPro"/>
</dbReference>
<evidence type="ECO:0000256" key="2">
    <source>
        <dbReference type="ARBA" id="ARBA00022630"/>
    </source>
</evidence>
<keyword evidence="2" id="KW-0285">Flavoprotein</keyword>
<keyword evidence="4" id="KW-0560">Oxidoreductase</keyword>
<dbReference type="InterPro" id="IPR050493">
    <property type="entry name" value="FAD-dep_Monooxygenase_BioMet"/>
</dbReference>
<dbReference type="Gene3D" id="3.50.50.60">
    <property type="entry name" value="FAD/NAD(P)-binding domain"/>
    <property type="match status" value="1"/>
</dbReference>
<dbReference type="PANTHER" id="PTHR13789:SF147">
    <property type="entry name" value="PUTATIVE (AFU_ORTHOLOGUE AFUA_2G01950)-RELATED"/>
    <property type="match status" value="1"/>
</dbReference>
<comment type="caution">
    <text evidence="7">The sequence shown here is derived from an EMBL/GenBank/DDBJ whole genome shotgun (WGS) entry which is preliminary data.</text>
</comment>
<dbReference type="Proteomes" id="UP000813824">
    <property type="component" value="Unassembled WGS sequence"/>
</dbReference>
<keyword evidence="3" id="KW-0274">FAD</keyword>
<reference evidence="7" key="1">
    <citation type="journal article" date="2021" name="New Phytol.">
        <title>Evolutionary innovations through gain and loss of genes in the ectomycorrhizal Boletales.</title>
        <authorList>
            <person name="Wu G."/>
            <person name="Miyauchi S."/>
            <person name="Morin E."/>
            <person name="Kuo A."/>
            <person name="Drula E."/>
            <person name="Varga T."/>
            <person name="Kohler A."/>
            <person name="Feng B."/>
            <person name="Cao Y."/>
            <person name="Lipzen A."/>
            <person name="Daum C."/>
            <person name="Hundley H."/>
            <person name="Pangilinan J."/>
            <person name="Johnson J."/>
            <person name="Barry K."/>
            <person name="LaButti K."/>
            <person name="Ng V."/>
            <person name="Ahrendt S."/>
            <person name="Min B."/>
            <person name="Choi I.G."/>
            <person name="Park H."/>
            <person name="Plett J.M."/>
            <person name="Magnuson J."/>
            <person name="Spatafora J.W."/>
            <person name="Nagy L.G."/>
            <person name="Henrissat B."/>
            <person name="Grigoriev I.V."/>
            <person name="Yang Z.L."/>
            <person name="Xu J."/>
            <person name="Martin F.M."/>
        </authorList>
    </citation>
    <scope>NUCLEOTIDE SEQUENCE</scope>
    <source>
        <strain evidence="7">KKN 215</strain>
    </source>
</reference>
<keyword evidence="8" id="KW-1185">Reference proteome</keyword>
<sequence>MVTLTDEDIWKHAHRPGKHANLKIDCLVLGGGLTGLATAIAMRRSGHNVTVVERDPRTQQLKTGGGCRLPPNVTKILFRWGLGERLLKHGRQLHVLDMYEFDTGDYMGIHEFPRAIMKEAGGDYILIQYGDVWQILYDFAKVMGAEILTGVEVTSIDPDNASITIANGDVLTADLLIGADGPYGMGRQILLEQDEEDERLPKSFMIYETMIPAKRIDQHPDARELRGMMKSNDVMLLFGTGAAWHFFPVSNGEQYTVHYTVVDDGSRGMWSSTDSPRTPFSKVIGPSGSTIRKLAEIAEPARIVRAPDNHKLDSWVHENGRFVVVGEAAHPLPPAAQQAIAMCLEDGAVLGKLFSHLNSHSQIPNFLYAFEELRQGRCYGSYTDEMAFFQFLTMPHGPDREARDTAMKTAHAQGRAGLAEGGEMAAQQWAEVAAMYAYDCEDEADEWWVRWGLLRQRAAERQQAHEASDR</sequence>
<dbReference type="OrthoDB" id="420606at2759"/>
<dbReference type="InterPro" id="IPR002938">
    <property type="entry name" value="FAD-bd"/>
</dbReference>
<gene>
    <name evidence="7" type="ORF">BXZ70DRAFT_1010104</name>
</gene>
<dbReference type="InterPro" id="IPR036188">
    <property type="entry name" value="FAD/NAD-bd_sf"/>
</dbReference>
<dbReference type="EMBL" id="JAEVFJ010000026">
    <property type="protein sequence ID" value="KAH8094507.1"/>
    <property type="molecule type" value="Genomic_DNA"/>
</dbReference>
<dbReference type="Pfam" id="PF01494">
    <property type="entry name" value="FAD_binding_3"/>
    <property type="match status" value="1"/>
</dbReference>
<accession>A0A8K0UKI3</accession>
<name>A0A8K0UKI3_9AGAR</name>
<keyword evidence="5" id="KW-0503">Monooxygenase</keyword>
<feature type="domain" description="FAD-binding" evidence="6">
    <location>
        <begin position="24"/>
        <end position="355"/>
    </location>
</feature>
<evidence type="ECO:0000313" key="8">
    <source>
        <dbReference type="Proteomes" id="UP000813824"/>
    </source>
</evidence>
<dbReference type="AlphaFoldDB" id="A0A8K0UKI3"/>
<dbReference type="PANTHER" id="PTHR13789">
    <property type="entry name" value="MONOOXYGENASE"/>
    <property type="match status" value="1"/>
</dbReference>
<dbReference type="GO" id="GO:0004497">
    <property type="term" value="F:monooxygenase activity"/>
    <property type="evidence" value="ECO:0007669"/>
    <property type="project" value="UniProtKB-KW"/>
</dbReference>
<evidence type="ECO:0000256" key="5">
    <source>
        <dbReference type="ARBA" id="ARBA00023033"/>
    </source>
</evidence>
<dbReference type="SUPFAM" id="SSF51905">
    <property type="entry name" value="FAD/NAD(P)-binding domain"/>
    <property type="match status" value="1"/>
</dbReference>
<evidence type="ECO:0000256" key="3">
    <source>
        <dbReference type="ARBA" id="ARBA00022827"/>
    </source>
</evidence>
<evidence type="ECO:0000313" key="7">
    <source>
        <dbReference type="EMBL" id="KAH8094507.1"/>
    </source>
</evidence>
<dbReference type="PRINTS" id="PR00420">
    <property type="entry name" value="RNGMNOXGNASE"/>
</dbReference>